<evidence type="ECO:0000313" key="4">
    <source>
        <dbReference type="Proteomes" id="UP000444721"/>
    </source>
</evidence>
<dbReference type="SUPFAM" id="SSF52047">
    <property type="entry name" value="RNI-like"/>
    <property type="match status" value="1"/>
</dbReference>
<reference evidence="3 4" key="1">
    <citation type="journal article" date="2019" name="Sci. Rep.">
        <title>Nanopore sequencing improves the draft genome of the human pathogenic amoeba Naegleria fowleri.</title>
        <authorList>
            <person name="Liechti N."/>
            <person name="Schurch N."/>
            <person name="Bruggmann R."/>
            <person name="Wittwer M."/>
        </authorList>
    </citation>
    <scope>NUCLEOTIDE SEQUENCE [LARGE SCALE GENOMIC DNA]</scope>
    <source>
        <strain evidence="3 4">ATCC 30894</strain>
    </source>
</reference>
<feature type="compositionally biased region" description="Polar residues" evidence="1">
    <location>
        <begin position="54"/>
        <end position="89"/>
    </location>
</feature>
<sequence length="836" mass="95717">MKPLLKKPSITSKRQEPINSTIGQQQKHSSIPSYGSTFNEKSFNSTTKKRNLVETENTTSMITNNVNLTNDRSHSSSTHSNKNVNTNQRQIKKFPSSKTSRPSSSSNSTIDEMARRAFLSSEQQYYNELSKRKQLPTSSSAGNNNSVASIDNLFKMSNDVLHEKVDKPDEKALLAGATDLESVIIVSTEAHIKTTPSPISLDPNHCHFSILEQLQQKIPMVKKHVDFVKSKILEEESQPKSKLKQPSKKTKQAIANQKAFEKSSTSKEFPIISNTRIALRKITRIEPISSKRTSDTKMGHIVLPYELVINIFSFLPWKELYTVIMSVCKNWKEFVTEYEYFIVCEHSRLNLFSANQVLICSGCYNEVPESSKICSHCSNSISDEITDEICVHKLYYKNRLQSKVDKWMLNYWEKHREQVDEMNLKAANTVLTITSTANDNINETHPTHFGSSIHTLSQTCKEYIISQIFPNTWHLTGKGLTIQFVSMFREHLACLHYFPAKIEANTRSLEREKKKKKSEKNKTVIVEPIVNFVFPKLTQIYWNNSTLLDNMTLDTSMSSNFHQLFANVEKFISAQSMFVVMDISRIFESNINRLRVLDLGQCKSLQNHQLETISRILGEHAKKYESDMLDERKCLRKINLSGCGNINQIGLYALAEHCGRTLKCLHLNTYPTCKEIILNQIPASFEELEELSLEGNYSFRSFSNLVNALIRCKFGTKLKILNIKSTFIMPFNNELLRKGVTSSFSCSSANSNHAVSSAIIELKHQLVRMLDWMLPKQLEAIKNCDLKLVLTDFGEFYYQRNHKRNSSSRFVWRNRVHPFEAVAMSRSASGCYLEQI</sequence>
<dbReference type="InterPro" id="IPR001810">
    <property type="entry name" value="F-box_dom"/>
</dbReference>
<dbReference type="PROSITE" id="PS50181">
    <property type="entry name" value="FBOX"/>
    <property type="match status" value="1"/>
</dbReference>
<dbReference type="VEuPathDB" id="AmoebaDB:FDP41_007562"/>
<keyword evidence="4" id="KW-1185">Reference proteome</keyword>
<name>A0A6A5C2N4_NAEFO</name>
<proteinExistence type="predicted"/>
<dbReference type="RefSeq" id="XP_044568360.1">
    <property type="nucleotide sequence ID" value="XM_044711320.1"/>
</dbReference>
<gene>
    <name evidence="3" type="ORF">FDP41_007562</name>
</gene>
<evidence type="ECO:0000256" key="1">
    <source>
        <dbReference type="SAM" id="MobiDB-lite"/>
    </source>
</evidence>
<dbReference type="OrthoDB" id="10257471at2759"/>
<feature type="compositionally biased region" description="Polar residues" evidence="1">
    <location>
        <begin position="9"/>
        <end position="46"/>
    </location>
</feature>
<feature type="compositionally biased region" description="Low complexity" evidence="1">
    <location>
        <begin position="96"/>
        <end position="108"/>
    </location>
</feature>
<dbReference type="InterPro" id="IPR032675">
    <property type="entry name" value="LRR_dom_sf"/>
</dbReference>
<accession>A0A6A5C2N4</accession>
<dbReference type="Gene3D" id="3.80.10.10">
    <property type="entry name" value="Ribonuclease Inhibitor"/>
    <property type="match status" value="1"/>
</dbReference>
<organism evidence="3 4">
    <name type="scientific">Naegleria fowleri</name>
    <name type="common">Brain eating amoeba</name>
    <dbReference type="NCBI Taxonomy" id="5763"/>
    <lineage>
        <taxon>Eukaryota</taxon>
        <taxon>Discoba</taxon>
        <taxon>Heterolobosea</taxon>
        <taxon>Tetramitia</taxon>
        <taxon>Eutetramitia</taxon>
        <taxon>Vahlkampfiidae</taxon>
        <taxon>Naegleria</taxon>
    </lineage>
</organism>
<feature type="domain" description="F-box" evidence="2">
    <location>
        <begin position="297"/>
        <end position="344"/>
    </location>
</feature>
<protein>
    <recommendedName>
        <fullName evidence="2">F-box domain-containing protein</fullName>
    </recommendedName>
</protein>
<dbReference type="VEuPathDB" id="AmoebaDB:NfTy_007580"/>
<feature type="region of interest" description="Disordered" evidence="1">
    <location>
        <begin position="1"/>
        <end position="110"/>
    </location>
</feature>
<evidence type="ECO:0000313" key="3">
    <source>
        <dbReference type="EMBL" id="KAF0983647.1"/>
    </source>
</evidence>
<dbReference type="Gene3D" id="1.20.1280.50">
    <property type="match status" value="1"/>
</dbReference>
<dbReference type="GeneID" id="68114780"/>
<dbReference type="SUPFAM" id="SSF81383">
    <property type="entry name" value="F-box domain"/>
    <property type="match status" value="1"/>
</dbReference>
<dbReference type="Pfam" id="PF12937">
    <property type="entry name" value="F-box-like"/>
    <property type="match status" value="1"/>
</dbReference>
<dbReference type="Proteomes" id="UP000444721">
    <property type="component" value="Unassembled WGS sequence"/>
</dbReference>
<dbReference type="InterPro" id="IPR036047">
    <property type="entry name" value="F-box-like_dom_sf"/>
</dbReference>
<dbReference type="AlphaFoldDB" id="A0A6A5C2N4"/>
<dbReference type="EMBL" id="VFQX01000004">
    <property type="protein sequence ID" value="KAF0983647.1"/>
    <property type="molecule type" value="Genomic_DNA"/>
</dbReference>
<dbReference type="CDD" id="cd09917">
    <property type="entry name" value="F-box_SF"/>
    <property type="match status" value="1"/>
</dbReference>
<dbReference type="VEuPathDB" id="AmoebaDB:NF0112170"/>
<evidence type="ECO:0000259" key="2">
    <source>
        <dbReference type="PROSITE" id="PS50181"/>
    </source>
</evidence>
<comment type="caution">
    <text evidence="3">The sequence shown here is derived from an EMBL/GenBank/DDBJ whole genome shotgun (WGS) entry which is preliminary data.</text>
</comment>